<feature type="domain" description="DUF632" evidence="2">
    <location>
        <begin position="380"/>
        <end position="710"/>
    </location>
</feature>
<evidence type="ECO:0008006" key="6">
    <source>
        <dbReference type="Google" id="ProtNLM"/>
    </source>
</evidence>
<feature type="region of interest" description="Disordered" evidence="1">
    <location>
        <begin position="72"/>
        <end position="134"/>
    </location>
</feature>
<dbReference type="Proteomes" id="UP000233837">
    <property type="component" value="Unassembled WGS sequence"/>
</dbReference>
<dbReference type="Pfam" id="PF04782">
    <property type="entry name" value="DUF632"/>
    <property type="match status" value="1"/>
</dbReference>
<evidence type="ECO:0000313" key="5">
    <source>
        <dbReference type="Proteomes" id="UP000233837"/>
    </source>
</evidence>
<evidence type="ECO:0000259" key="2">
    <source>
        <dbReference type="Pfam" id="PF04782"/>
    </source>
</evidence>
<keyword evidence="5" id="KW-1185">Reference proteome</keyword>
<feature type="region of interest" description="Disordered" evidence="1">
    <location>
        <begin position="213"/>
        <end position="370"/>
    </location>
</feature>
<reference evidence="4 5" key="1">
    <citation type="journal article" date="2016" name="Sci. Rep.">
        <title>The Dendrobium catenatum Lindl. genome sequence provides insights into polysaccharide synthase, floral development and adaptive evolution.</title>
        <authorList>
            <person name="Zhang G.Q."/>
            <person name="Xu Q."/>
            <person name="Bian C."/>
            <person name="Tsai W.C."/>
            <person name="Yeh C.M."/>
            <person name="Liu K.W."/>
            <person name="Yoshida K."/>
            <person name="Zhang L.S."/>
            <person name="Chang S.B."/>
            <person name="Chen F."/>
            <person name="Shi Y."/>
            <person name="Su Y.Y."/>
            <person name="Zhang Y.Q."/>
            <person name="Chen L.J."/>
            <person name="Yin Y."/>
            <person name="Lin M."/>
            <person name="Huang H."/>
            <person name="Deng H."/>
            <person name="Wang Z.W."/>
            <person name="Zhu S.L."/>
            <person name="Zhao X."/>
            <person name="Deng C."/>
            <person name="Niu S.C."/>
            <person name="Huang J."/>
            <person name="Wang M."/>
            <person name="Liu G.H."/>
            <person name="Yang H.J."/>
            <person name="Xiao X.J."/>
            <person name="Hsiao Y.Y."/>
            <person name="Wu W.L."/>
            <person name="Chen Y.Y."/>
            <person name="Mitsuda N."/>
            <person name="Ohme-Takagi M."/>
            <person name="Luo Y.B."/>
            <person name="Van de Peer Y."/>
            <person name="Liu Z.J."/>
        </authorList>
    </citation>
    <scope>NUCLEOTIDE SEQUENCE [LARGE SCALE GENOMIC DNA]</scope>
    <source>
        <tissue evidence="4">The whole plant</tissue>
    </source>
</reference>
<dbReference type="Pfam" id="PF04783">
    <property type="entry name" value="DUF630"/>
    <property type="match status" value="1"/>
</dbReference>
<feature type="compositionally biased region" description="Polar residues" evidence="1">
    <location>
        <begin position="323"/>
        <end position="342"/>
    </location>
</feature>
<reference evidence="4 5" key="2">
    <citation type="journal article" date="2017" name="Nature">
        <title>The Apostasia genome and the evolution of orchids.</title>
        <authorList>
            <person name="Zhang G.Q."/>
            <person name="Liu K.W."/>
            <person name="Li Z."/>
            <person name="Lohaus R."/>
            <person name="Hsiao Y.Y."/>
            <person name="Niu S.C."/>
            <person name="Wang J.Y."/>
            <person name="Lin Y.C."/>
            <person name="Xu Q."/>
            <person name="Chen L.J."/>
            <person name="Yoshida K."/>
            <person name="Fujiwara S."/>
            <person name="Wang Z.W."/>
            <person name="Zhang Y.Q."/>
            <person name="Mitsuda N."/>
            <person name="Wang M."/>
            <person name="Liu G.H."/>
            <person name="Pecoraro L."/>
            <person name="Huang H.X."/>
            <person name="Xiao X.J."/>
            <person name="Lin M."/>
            <person name="Wu X.Y."/>
            <person name="Wu W.L."/>
            <person name="Chen Y.Y."/>
            <person name="Chang S.B."/>
            <person name="Sakamoto S."/>
            <person name="Ohme-Takagi M."/>
            <person name="Yagi M."/>
            <person name="Zeng S.J."/>
            <person name="Shen C.Y."/>
            <person name="Yeh C.M."/>
            <person name="Luo Y.B."/>
            <person name="Tsai W.C."/>
            <person name="Van de Peer Y."/>
            <person name="Liu Z.J."/>
        </authorList>
    </citation>
    <scope>NUCLEOTIDE SEQUENCE [LARGE SCALE GENOMIC DNA]</scope>
    <source>
        <tissue evidence="4">The whole plant</tissue>
    </source>
</reference>
<dbReference type="AlphaFoldDB" id="A0A2I0V9Z4"/>
<evidence type="ECO:0000259" key="3">
    <source>
        <dbReference type="Pfam" id="PF04783"/>
    </source>
</evidence>
<name>A0A2I0V9Z4_9ASPA</name>
<feature type="compositionally biased region" description="Basic and acidic residues" evidence="1">
    <location>
        <begin position="97"/>
        <end position="108"/>
    </location>
</feature>
<dbReference type="InterPro" id="IPR006867">
    <property type="entry name" value="DUF632"/>
</dbReference>
<organism evidence="4 5">
    <name type="scientific">Dendrobium catenatum</name>
    <dbReference type="NCBI Taxonomy" id="906689"/>
    <lineage>
        <taxon>Eukaryota</taxon>
        <taxon>Viridiplantae</taxon>
        <taxon>Streptophyta</taxon>
        <taxon>Embryophyta</taxon>
        <taxon>Tracheophyta</taxon>
        <taxon>Spermatophyta</taxon>
        <taxon>Magnoliopsida</taxon>
        <taxon>Liliopsida</taxon>
        <taxon>Asparagales</taxon>
        <taxon>Orchidaceae</taxon>
        <taxon>Epidendroideae</taxon>
        <taxon>Malaxideae</taxon>
        <taxon>Dendrobiinae</taxon>
        <taxon>Dendrobium</taxon>
    </lineage>
</organism>
<feature type="compositionally biased region" description="Low complexity" evidence="1">
    <location>
        <begin position="293"/>
        <end position="314"/>
    </location>
</feature>
<accession>A0A2I0V9Z4</accession>
<gene>
    <name evidence="4" type="ORF">MA16_Dca024103</name>
</gene>
<dbReference type="PANTHER" id="PTHR21450:SF2">
    <property type="entry name" value="FAMILY PROTEIN, PUTATIVE (DUF630 AND DUF632)-RELATED"/>
    <property type="match status" value="1"/>
</dbReference>
<dbReference type="PANTHER" id="PTHR21450">
    <property type="entry name" value="PROTEIN ALTERED PHOSPHATE STARVATION RESPONSE 1"/>
    <property type="match status" value="1"/>
</dbReference>
<sequence length="836" mass="92084">MGCWASRPTETALMALCRSRKALIREAIDHRYALAAAHAAYFRSLAAVGDGLLRYAREGLSAAPEPAVPVVTLPTSRKNNDGDGSGGSSATPLSHSPSDEGSHLHISSESETDTEAGEGKGGDQSGGPNPNYYYMRSSSATPNVVYGDPYGGLYDGYVNDPNYYYSQSVSPPQPAMLSTPPPPPPPGSSAWDFLDPFSSYEQFLPRYFPSEYGTASVGSSSNSSEVRAREGIPDLEEETEPEGLNRVKKGKIIAEDFEAKGSGIGSSKTVQVKEIEELDEKERKAGSGKKVGKVSPTENGSNGSSSTSLVSSGEKASKLGPTKQGSNETSSTSYVGSSGDQESSSKKKGVTFDEGTSLVSEKNGTSDGGLLSMEGKRDVVEALGDIKEEFKSAISGSEEVSKLLEVGKMPYRPRNRVFKELVNLINTIAVISSRILVCVGFRISSRHFFKHRRRLAATTMNSRSMNVEFEKHVSKKSVYLSTILEKLHLWEKKLYDEVKVYSDAAEERLRVIYEKKLRKLKSLDDRGAELHKINATQISVRSVRTKISIAITSVDVISKRMNRIMDEELQPQLVKLIQRLTQMWKLMLGCYQKQLRAIVTSKNYNIRIRTVQDSVTNPTIDLELILLKWLATFNEWITSQKSFVNSLNGWLSKWLSKNREETDDGIAPFSPTTIGAPSLFILTNDWSQVINRLSEADVKSAIQSFAANMHKLRETQDLEQKLNQKADSLSKEYSAKLNILQMENGDRDLSTIANIENTEDDERFTALDSMKKRLDEVKAKHVETLKQVQEVSSASLTKGLIPIFQSLSSFTSEILRAHEAIRIPNNAGGRISSSEG</sequence>
<feature type="domain" description="DUF630" evidence="3">
    <location>
        <begin position="1"/>
        <end position="57"/>
    </location>
</feature>
<dbReference type="InterPro" id="IPR006868">
    <property type="entry name" value="DUF630"/>
</dbReference>
<evidence type="ECO:0000313" key="4">
    <source>
        <dbReference type="EMBL" id="PKU60241.1"/>
    </source>
</evidence>
<feature type="compositionally biased region" description="Basic and acidic residues" evidence="1">
    <location>
        <begin position="271"/>
        <end position="285"/>
    </location>
</feature>
<proteinExistence type="predicted"/>
<dbReference type="EMBL" id="KZ503977">
    <property type="protein sequence ID" value="PKU60241.1"/>
    <property type="molecule type" value="Genomic_DNA"/>
</dbReference>
<protein>
    <recommendedName>
        <fullName evidence="6">DUF632 domain-containing protein</fullName>
    </recommendedName>
</protein>
<evidence type="ECO:0000256" key="1">
    <source>
        <dbReference type="SAM" id="MobiDB-lite"/>
    </source>
</evidence>